<gene>
    <name evidence="1" type="ORF">SKUD_190904</name>
</gene>
<dbReference type="PROSITE" id="PS51257">
    <property type="entry name" value="PROKAR_LIPOPROTEIN"/>
    <property type="match status" value="1"/>
</dbReference>
<dbReference type="EMBL" id="AACI03002006">
    <property type="protein sequence ID" value="EJT41557.1"/>
    <property type="molecule type" value="Genomic_DNA"/>
</dbReference>
<sequence>MRSILIVYSASFITRAIGFPYGYVFMGCPNSLSFCVSFFACDTMGLALENVNELYGERINPWESGD</sequence>
<dbReference type="HOGENOM" id="CLU_2832614_0_0_1"/>
<proteinExistence type="predicted"/>
<accession>J6ECX4</accession>
<reference evidence="1 2" key="1">
    <citation type="journal article" date="2003" name="Science">
        <title>Finding functional features in Saccharomyces genomes by phylogenetic footprinting.</title>
        <authorList>
            <person name="Cliften P.F."/>
            <person name="Sudarsanam P."/>
            <person name="Desikan A."/>
            <person name="Fulton L."/>
            <person name="Fulton B."/>
            <person name="Majors J."/>
            <person name="Waterston R."/>
            <person name="Cohen B.A."/>
            <person name="Johnston M."/>
        </authorList>
    </citation>
    <scope>NUCLEOTIDE SEQUENCE [LARGE SCALE GENOMIC DNA]</scope>
    <source>
        <strain evidence="2">ATCC MYA-4449 / AS 2.2408 / CBS 8840 / NBRC 1802 / NCYC 2889</strain>
    </source>
</reference>
<dbReference type="AlphaFoldDB" id="J6ECX4"/>
<name>J6ECX4_SACK1</name>
<keyword evidence="2" id="KW-1185">Reference proteome</keyword>
<dbReference type="Proteomes" id="UP000002753">
    <property type="component" value="Unassembled WGS sequence"/>
</dbReference>
<organism evidence="1 2">
    <name type="scientific">Saccharomyces kudriavzevii (strain ATCC MYA-4449 / AS 2.2408 / CBS 8840 / NBRC 1802 / NCYC 2889)</name>
    <name type="common">Yeast</name>
    <dbReference type="NCBI Taxonomy" id="226230"/>
    <lineage>
        <taxon>Eukaryota</taxon>
        <taxon>Fungi</taxon>
        <taxon>Dikarya</taxon>
        <taxon>Ascomycota</taxon>
        <taxon>Saccharomycotina</taxon>
        <taxon>Saccharomycetes</taxon>
        <taxon>Saccharomycetales</taxon>
        <taxon>Saccharomycetaceae</taxon>
        <taxon>Saccharomyces</taxon>
    </lineage>
</organism>
<evidence type="ECO:0000313" key="1">
    <source>
        <dbReference type="EMBL" id="EJT41557.1"/>
    </source>
</evidence>
<protein>
    <submittedName>
        <fullName evidence="1">Uncharacterized protein</fullName>
    </submittedName>
</protein>
<evidence type="ECO:0000313" key="2">
    <source>
        <dbReference type="Proteomes" id="UP000002753"/>
    </source>
</evidence>
<comment type="caution">
    <text evidence="1">The sequence shown here is derived from an EMBL/GenBank/DDBJ whole genome shotgun (WGS) entry which is preliminary data.</text>
</comment>
<reference evidence="2" key="2">
    <citation type="journal article" date="2011" name="G3 (Bethesda)">
        <title>The awesome power of yeast evolutionary genetics: New genome sequences and strain resources for the Saccharomyces sensu stricto genus.</title>
        <authorList>
            <person name="Scannell D.R."/>
            <person name="Zill O.A."/>
            <person name="Rokas A."/>
            <person name="Payen C."/>
            <person name="Dunham M.J."/>
            <person name="Eisen M.B."/>
            <person name="Rine J."/>
            <person name="Johnston M."/>
            <person name="Hittinger C.T."/>
        </authorList>
    </citation>
    <scope>GENOME REANNOTATION</scope>
    <source>
        <strain evidence="2">ATCC MYA-4449 / AS 2.2408 / CBS 8840 / NBRC 1802 / NCYC 2889</strain>
    </source>
</reference>